<reference evidence="9" key="1">
    <citation type="submission" date="2016-09" db="EMBL/GenBank/DDBJ databases">
        <authorList>
            <person name="Wibberg D."/>
        </authorList>
    </citation>
    <scope>NUCLEOTIDE SEQUENCE [LARGE SCALE GENOMIC DNA]</scope>
</reference>
<keyword evidence="6 7" id="KW-0472">Membrane</keyword>
<evidence type="ECO:0000256" key="7">
    <source>
        <dbReference type="SAM" id="Phobius"/>
    </source>
</evidence>
<dbReference type="Proteomes" id="UP000184085">
    <property type="component" value="Unassembled WGS sequence"/>
</dbReference>
<evidence type="ECO:0000313" key="9">
    <source>
        <dbReference type="Proteomes" id="UP000184085"/>
    </source>
</evidence>
<dbReference type="Gene3D" id="1.10.3720.10">
    <property type="entry name" value="MetI-like"/>
    <property type="match status" value="1"/>
</dbReference>
<name>A0A1M4N406_9RHOB</name>
<keyword evidence="5 7" id="KW-1133">Transmembrane helix</keyword>
<feature type="transmembrane region" description="Helical" evidence="7">
    <location>
        <begin position="207"/>
        <end position="227"/>
    </location>
</feature>
<evidence type="ECO:0000256" key="6">
    <source>
        <dbReference type="ARBA" id="ARBA00023136"/>
    </source>
</evidence>
<feature type="transmembrane region" description="Helical" evidence="7">
    <location>
        <begin position="290"/>
        <end position="316"/>
    </location>
</feature>
<evidence type="ECO:0000256" key="5">
    <source>
        <dbReference type="ARBA" id="ARBA00022989"/>
    </source>
</evidence>
<accession>A0A1M4N406</accession>
<feature type="transmembrane region" description="Helical" evidence="7">
    <location>
        <begin position="101"/>
        <end position="123"/>
    </location>
</feature>
<keyword evidence="2" id="KW-0813">Transport</keyword>
<keyword evidence="4 7" id="KW-0812">Transmembrane</keyword>
<feature type="transmembrane region" description="Helical" evidence="7">
    <location>
        <begin position="452"/>
        <end position="470"/>
    </location>
</feature>
<comment type="subcellular location">
    <subcellularLocation>
        <location evidence="1">Cell membrane</location>
        <topology evidence="1">Multi-pass membrane protein</topology>
    </subcellularLocation>
</comment>
<dbReference type="SUPFAM" id="SSF161098">
    <property type="entry name" value="MetI-like"/>
    <property type="match status" value="2"/>
</dbReference>
<feature type="transmembrane region" description="Helical" evidence="7">
    <location>
        <begin position="345"/>
        <end position="368"/>
    </location>
</feature>
<evidence type="ECO:0000256" key="1">
    <source>
        <dbReference type="ARBA" id="ARBA00004651"/>
    </source>
</evidence>
<feature type="transmembrane region" description="Helical" evidence="7">
    <location>
        <begin position="57"/>
        <end position="80"/>
    </location>
</feature>
<feature type="transmembrane region" description="Helical" evidence="7">
    <location>
        <begin position="234"/>
        <end position="252"/>
    </location>
</feature>
<organism evidence="8 9">
    <name type="scientific">Donghicola eburneus</name>
    <dbReference type="NCBI Taxonomy" id="393278"/>
    <lineage>
        <taxon>Bacteria</taxon>
        <taxon>Pseudomonadati</taxon>
        <taxon>Pseudomonadota</taxon>
        <taxon>Alphaproteobacteria</taxon>
        <taxon>Rhodobacterales</taxon>
        <taxon>Roseobacteraceae</taxon>
        <taxon>Donghicola</taxon>
    </lineage>
</organism>
<dbReference type="RefSeq" id="WP_072707569.1">
    <property type="nucleotide sequence ID" value="NZ_FMJB01000059.1"/>
</dbReference>
<evidence type="ECO:0000256" key="2">
    <source>
        <dbReference type="ARBA" id="ARBA00022448"/>
    </source>
</evidence>
<dbReference type="PANTHER" id="PTHR30043:SF1">
    <property type="entry name" value="ABC TRANSPORT SYSTEM PERMEASE PROTEIN P69"/>
    <property type="match status" value="1"/>
</dbReference>
<evidence type="ECO:0000256" key="4">
    <source>
        <dbReference type="ARBA" id="ARBA00022692"/>
    </source>
</evidence>
<dbReference type="EMBL" id="FMJB01000059">
    <property type="protein sequence ID" value="SCM68724.1"/>
    <property type="molecule type" value="Genomic_DNA"/>
</dbReference>
<sequence>MSLSGRHLLLGLVGSSLLALFFVDLNAGGPDPWLTLSRIAEGLLTPSFHNPGELLRAAGLTLAFAFCGVAFGATIGLVLAPFYRLRRVRWPCIAMRALHEIFWALLLLNITGLSPLTGVLAIGLPYTGIFAKVFSEYLDEADARAEAALPQVASPLLRLLWVRLPASLPQIRTYSLYRLECGLRSSAVLGFIGLPTLGFHLESYFKQAYYAEAAAVFLIFLALILPLRHWVRWRLVPLFIGMSIWALAQVPFPPMGQGAVWRFLTDLVPAPARIEADWLPWLEKVLVDQALPGAIATLSLSQIAFGGATVMAALSFPIIVPRVAGHIGATLGHGILVILRSTPEYMLAFVLLQILGPSMLPAIIALALHNGAIIAHLLGRQSGDLTIRPDAPRGLNFWAWELFPRLTGNFWALCLYRWEIILRESAIMGLLGITTLGFYVQANLQQLRIDRALLLLAVTILLTALIDTASRALRRRMQAQQVLRIEGTRGSATKA</sequence>
<gene>
    <name evidence="8" type="ORF">KARMA_2951</name>
</gene>
<dbReference type="InterPro" id="IPR035906">
    <property type="entry name" value="MetI-like_sf"/>
</dbReference>
<evidence type="ECO:0000313" key="8">
    <source>
        <dbReference type="EMBL" id="SCM68724.1"/>
    </source>
</evidence>
<proteinExistence type="predicted"/>
<evidence type="ECO:0000256" key="3">
    <source>
        <dbReference type="ARBA" id="ARBA00022475"/>
    </source>
</evidence>
<protein>
    <submittedName>
        <fullName evidence="8">Putative membrane protein</fullName>
    </submittedName>
</protein>
<keyword evidence="9" id="KW-1185">Reference proteome</keyword>
<dbReference type="GO" id="GO:0005886">
    <property type="term" value="C:plasma membrane"/>
    <property type="evidence" value="ECO:0007669"/>
    <property type="project" value="UniProtKB-SubCell"/>
</dbReference>
<keyword evidence="3" id="KW-1003">Cell membrane</keyword>
<dbReference type="PANTHER" id="PTHR30043">
    <property type="entry name" value="PHOSPHONATES TRANSPORT SYSTEM PERMEASE PROTEIN"/>
    <property type="match status" value="1"/>
</dbReference>
<feature type="transmembrane region" description="Helical" evidence="7">
    <location>
        <begin position="420"/>
        <end position="440"/>
    </location>
</feature>
<dbReference type="AlphaFoldDB" id="A0A1M4N406"/>
<feature type="transmembrane region" description="Helical" evidence="7">
    <location>
        <begin position="323"/>
        <end position="339"/>
    </location>
</feature>